<evidence type="ECO:0000259" key="14">
    <source>
        <dbReference type="Pfam" id="PF00266"/>
    </source>
</evidence>
<evidence type="ECO:0000256" key="1">
    <source>
        <dbReference type="ARBA" id="ARBA00004915"/>
    </source>
</evidence>
<feature type="modified residue" description="N6-(pyridoxal phosphate)lysine" evidence="12">
    <location>
        <position position="212"/>
    </location>
</feature>
<dbReference type="InterPro" id="IPR015422">
    <property type="entry name" value="PyrdxlP-dep_Trfase_small"/>
</dbReference>
<dbReference type="InterPro" id="IPR015421">
    <property type="entry name" value="PyrdxlP-dep_Trfase_major"/>
</dbReference>
<dbReference type="UniPathway" id="UPA00135">
    <property type="reaction ID" value="UER00197"/>
</dbReference>
<evidence type="ECO:0000256" key="8">
    <source>
        <dbReference type="ARBA" id="ARBA00023096"/>
    </source>
</evidence>
<keyword evidence="7 12" id="KW-0663">Pyridoxal phosphate</keyword>
<dbReference type="AlphaFoldDB" id="A0A261R3L7"/>
<dbReference type="STRING" id="1416803.CAL13_06880"/>
<feature type="binding site" evidence="12">
    <location>
        <begin position="253"/>
        <end position="254"/>
    </location>
    <ligand>
        <name>pyridoxal 5'-phosphate</name>
        <dbReference type="ChEBI" id="CHEBI:597326"/>
    </ligand>
</feature>
<dbReference type="NCBIfam" id="NF003764">
    <property type="entry name" value="PRK05355.1"/>
    <property type="match status" value="1"/>
</dbReference>
<evidence type="ECO:0000256" key="4">
    <source>
        <dbReference type="ARBA" id="ARBA00022576"/>
    </source>
</evidence>
<dbReference type="Gene3D" id="3.90.1150.10">
    <property type="entry name" value="Aspartate Aminotransferase, domain 1"/>
    <property type="match status" value="1"/>
</dbReference>
<dbReference type="GO" id="GO:0008615">
    <property type="term" value="P:pyridoxine biosynthetic process"/>
    <property type="evidence" value="ECO:0007669"/>
    <property type="project" value="UniProtKB-UniRule"/>
</dbReference>
<comment type="subcellular location">
    <subcellularLocation>
        <location evidence="12">Cytoplasm</location>
    </subcellularLocation>
</comment>
<comment type="caution">
    <text evidence="15">The sequence shown here is derived from an EMBL/GenBank/DDBJ whole genome shotgun (WGS) entry which is preliminary data.</text>
</comment>
<dbReference type="GO" id="GO:0004648">
    <property type="term" value="F:O-phospho-L-serine:2-oxoglutarate aminotransferase activity"/>
    <property type="evidence" value="ECO:0007669"/>
    <property type="project" value="UniProtKB-UniRule"/>
</dbReference>
<evidence type="ECO:0000256" key="5">
    <source>
        <dbReference type="ARBA" id="ARBA00022605"/>
    </source>
</evidence>
<accession>A0A261R3L7</accession>
<reference evidence="15" key="1">
    <citation type="submission" date="2017-05" db="EMBL/GenBank/DDBJ databases">
        <title>Complete and WGS of Bordetella genogroups.</title>
        <authorList>
            <person name="Spilker T."/>
            <person name="Lipuma J."/>
        </authorList>
    </citation>
    <scope>NUCLEOTIDE SEQUENCE</scope>
    <source>
        <strain evidence="15">AU21707</strain>
    </source>
</reference>
<dbReference type="EC" id="2.6.1.52" evidence="12"/>
<sequence>MARPWNFSAGPSALPEPVLRQAAEEMLDWHGSGMSVMEMSHRGKHFVQICDEAEQDLRELMAVPDDYAVLFMQGGATAENAIVPMNLINHRGTGAADYVLTGQWSVKSQKEASKYGDVAVAATSGVETVLDGKPQQPWTWVPPVDSWKVRKNAAYVHFCSNETIGGVEFADWPTPAQLGADDVPLVVDASSHFLSRPLNIAGTGMVYAGAQKNAGPAGVTMVMVRRDLIGHALPICPVAFDYAKVAPEHSRFNTPPTFAIYIAGLVFKWIKAQGGVPALERANIAKAELLYGYLDSTAFYRNPVHAPVRSRMNVPFILSDESLNDAFLKGADEAGLTQLKGHKSVGGMRASIYNAVPLEAVQALVSYMKDFEQRHG</sequence>
<comment type="similarity">
    <text evidence="3 12">Belongs to the class-V pyridoxal-phosphate-dependent aminotransferase family. SerC subfamily.</text>
</comment>
<dbReference type="InterPro" id="IPR000192">
    <property type="entry name" value="Aminotrans_V_dom"/>
</dbReference>
<feature type="binding site" evidence="12">
    <location>
        <position position="104"/>
    </location>
    <ligand>
        <name>pyridoxal 5'-phosphate</name>
        <dbReference type="ChEBI" id="CHEBI:597326"/>
    </ligand>
</feature>
<dbReference type="FunFam" id="3.40.640.10:FF:000010">
    <property type="entry name" value="Phosphoserine aminotransferase"/>
    <property type="match status" value="1"/>
</dbReference>
<keyword evidence="16" id="KW-1185">Reference proteome</keyword>
<comment type="function">
    <text evidence="12">Catalyzes the reversible conversion of 3-phosphohydroxypyruvate to phosphoserine and of 3-hydroxy-2-oxo-4-phosphonooxybutanoate to phosphohydroxythreonine.</text>
</comment>
<evidence type="ECO:0000256" key="2">
    <source>
        <dbReference type="ARBA" id="ARBA00005099"/>
    </source>
</evidence>
<evidence type="ECO:0000313" key="16">
    <source>
        <dbReference type="Proteomes" id="UP000216857"/>
    </source>
</evidence>
<keyword evidence="6 12" id="KW-0808">Transferase</keyword>
<dbReference type="PANTHER" id="PTHR43247">
    <property type="entry name" value="PHOSPHOSERINE AMINOTRANSFERASE"/>
    <property type="match status" value="1"/>
</dbReference>
<comment type="subunit">
    <text evidence="12">Homodimer.</text>
</comment>
<keyword evidence="5 12" id="KW-0028">Amino-acid biosynthesis</keyword>
<feature type="binding site" evidence="12">
    <location>
        <begin position="76"/>
        <end position="77"/>
    </location>
    <ligand>
        <name>pyridoxal 5'-phosphate</name>
        <dbReference type="ChEBI" id="CHEBI:597326"/>
    </ligand>
</feature>
<dbReference type="SUPFAM" id="SSF53383">
    <property type="entry name" value="PLP-dependent transferases"/>
    <property type="match status" value="1"/>
</dbReference>
<comment type="catalytic activity">
    <reaction evidence="10 12">
        <text>4-(phosphooxy)-L-threonine + 2-oxoglutarate = (R)-3-hydroxy-2-oxo-4-phosphooxybutanoate + L-glutamate</text>
        <dbReference type="Rhea" id="RHEA:16573"/>
        <dbReference type="ChEBI" id="CHEBI:16810"/>
        <dbReference type="ChEBI" id="CHEBI:29985"/>
        <dbReference type="ChEBI" id="CHEBI:58452"/>
        <dbReference type="ChEBI" id="CHEBI:58538"/>
        <dbReference type="EC" id="2.6.1.52"/>
    </reaction>
</comment>
<dbReference type="GO" id="GO:0005737">
    <property type="term" value="C:cytoplasm"/>
    <property type="evidence" value="ECO:0007669"/>
    <property type="project" value="UniProtKB-SubCell"/>
</dbReference>
<feature type="binding site" evidence="12">
    <location>
        <position position="188"/>
    </location>
    <ligand>
        <name>pyridoxal 5'-phosphate</name>
        <dbReference type="ChEBI" id="CHEBI:597326"/>
    </ligand>
</feature>
<dbReference type="PIRSF" id="PIRSF000525">
    <property type="entry name" value="SerC"/>
    <property type="match status" value="1"/>
</dbReference>
<dbReference type="Gene3D" id="3.40.640.10">
    <property type="entry name" value="Type I PLP-dependent aspartate aminotransferase-like (Major domain)"/>
    <property type="match status" value="1"/>
</dbReference>
<comment type="pathway">
    <text evidence="1 12">Cofactor biosynthesis; pyridoxine 5'-phosphate biosynthesis; pyridoxine 5'-phosphate from D-erythrose 4-phosphate: step 3/5.</text>
</comment>
<proteinExistence type="inferred from homology"/>
<dbReference type="HAMAP" id="MF_00160">
    <property type="entry name" value="SerC_aminotrans_5"/>
    <property type="match status" value="1"/>
</dbReference>
<evidence type="ECO:0000256" key="10">
    <source>
        <dbReference type="ARBA" id="ARBA00047630"/>
    </source>
</evidence>
<comment type="pathway">
    <text evidence="2 12 13">Amino-acid biosynthesis; L-serine biosynthesis; L-serine from 3-phospho-D-glycerate: step 2/3.</text>
</comment>
<dbReference type="InterPro" id="IPR015424">
    <property type="entry name" value="PyrdxlP-dep_Trfase"/>
</dbReference>
<comment type="cofactor">
    <cofactor evidence="12">
        <name>pyridoxal 5'-phosphate</name>
        <dbReference type="ChEBI" id="CHEBI:597326"/>
    </cofactor>
    <text evidence="12">Binds 1 pyridoxal phosphate per subunit.</text>
</comment>
<dbReference type="Pfam" id="PF00266">
    <property type="entry name" value="Aminotran_5"/>
    <property type="match status" value="1"/>
</dbReference>
<feature type="binding site" evidence="12">
    <location>
        <position position="42"/>
    </location>
    <ligand>
        <name>L-glutamate</name>
        <dbReference type="ChEBI" id="CHEBI:29985"/>
    </ligand>
</feature>
<dbReference type="Proteomes" id="UP000216857">
    <property type="component" value="Unassembled WGS sequence"/>
</dbReference>
<dbReference type="InterPro" id="IPR020578">
    <property type="entry name" value="Aminotrans_V_PyrdxlP_BS"/>
</dbReference>
<keyword evidence="4 12" id="KW-0032">Aminotransferase</keyword>
<feature type="domain" description="Aminotransferase class V" evidence="14">
    <location>
        <begin position="5"/>
        <end position="364"/>
    </location>
</feature>
<dbReference type="InterPro" id="IPR022278">
    <property type="entry name" value="Pser_aminoTfrase"/>
</dbReference>
<protein>
    <recommendedName>
        <fullName evidence="12">Phosphoserine aminotransferase</fullName>
        <ecNumber evidence="12">2.6.1.52</ecNumber>
    </recommendedName>
    <alternativeName>
        <fullName evidence="12">Phosphohydroxythreonine aminotransferase</fullName>
        <shortName evidence="12">PSAT</shortName>
    </alternativeName>
</protein>
<evidence type="ECO:0000313" key="15">
    <source>
        <dbReference type="EMBL" id="OZI19625.1"/>
    </source>
</evidence>
<feature type="binding site" evidence="12">
    <location>
        <position position="163"/>
    </location>
    <ligand>
        <name>pyridoxal 5'-phosphate</name>
        <dbReference type="ChEBI" id="CHEBI:597326"/>
    </ligand>
</feature>
<comment type="catalytic activity">
    <reaction evidence="11 12 13">
        <text>O-phospho-L-serine + 2-oxoglutarate = 3-phosphooxypyruvate + L-glutamate</text>
        <dbReference type="Rhea" id="RHEA:14329"/>
        <dbReference type="ChEBI" id="CHEBI:16810"/>
        <dbReference type="ChEBI" id="CHEBI:18110"/>
        <dbReference type="ChEBI" id="CHEBI:29985"/>
        <dbReference type="ChEBI" id="CHEBI:57524"/>
        <dbReference type="EC" id="2.6.1.52"/>
    </reaction>
</comment>
<organism evidence="15 16">
    <name type="scientific">Bordetella genomosp. 9</name>
    <dbReference type="NCBI Taxonomy" id="1416803"/>
    <lineage>
        <taxon>Bacteria</taxon>
        <taxon>Pseudomonadati</taxon>
        <taxon>Pseudomonadota</taxon>
        <taxon>Betaproteobacteria</taxon>
        <taxon>Burkholderiales</taxon>
        <taxon>Alcaligenaceae</taxon>
        <taxon>Bordetella</taxon>
    </lineage>
</organism>
<keyword evidence="12" id="KW-0963">Cytoplasm</keyword>
<dbReference type="PANTHER" id="PTHR43247:SF1">
    <property type="entry name" value="PHOSPHOSERINE AMINOTRANSFERASE"/>
    <property type="match status" value="1"/>
</dbReference>
<gene>
    <name evidence="12" type="primary">serC</name>
    <name evidence="15" type="ORF">CAL26_18645</name>
</gene>
<evidence type="ECO:0000256" key="13">
    <source>
        <dbReference type="RuleBase" id="RU004505"/>
    </source>
</evidence>
<name>A0A261R3L7_9BORD</name>
<keyword evidence="9 12" id="KW-0718">Serine biosynthesis</keyword>
<feature type="binding site" evidence="12">
    <location>
        <position position="211"/>
    </location>
    <ligand>
        <name>pyridoxal 5'-phosphate</name>
        <dbReference type="ChEBI" id="CHEBI:597326"/>
    </ligand>
</feature>
<evidence type="ECO:0000256" key="12">
    <source>
        <dbReference type="HAMAP-Rule" id="MF_00160"/>
    </source>
</evidence>
<evidence type="ECO:0000256" key="11">
    <source>
        <dbReference type="ARBA" id="ARBA00049007"/>
    </source>
</evidence>
<evidence type="ECO:0000256" key="3">
    <source>
        <dbReference type="ARBA" id="ARBA00006904"/>
    </source>
</evidence>
<dbReference type="EMBL" id="NEVJ01000003">
    <property type="protein sequence ID" value="OZI19625.1"/>
    <property type="molecule type" value="Genomic_DNA"/>
</dbReference>
<keyword evidence="8 12" id="KW-0664">Pyridoxine biosynthesis</keyword>
<dbReference type="GO" id="GO:0006564">
    <property type="term" value="P:L-serine biosynthetic process"/>
    <property type="evidence" value="ECO:0007669"/>
    <property type="project" value="UniProtKB-UniRule"/>
</dbReference>
<evidence type="ECO:0000256" key="6">
    <source>
        <dbReference type="ARBA" id="ARBA00022679"/>
    </source>
</evidence>
<comment type="caution">
    <text evidence="12">Lacks conserved residue(s) required for the propagation of feature annotation.</text>
</comment>
<evidence type="ECO:0000256" key="7">
    <source>
        <dbReference type="ARBA" id="ARBA00022898"/>
    </source>
</evidence>
<dbReference type="GO" id="GO:0030170">
    <property type="term" value="F:pyridoxal phosphate binding"/>
    <property type="evidence" value="ECO:0007669"/>
    <property type="project" value="UniProtKB-UniRule"/>
</dbReference>
<dbReference type="PROSITE" id="PS00595">
    <property type="entry name" value="AA_TRANSFER_CLASS_5"/>
    <property type="match status" value="1"/>
</dbReference>
<dbReference type="FunFam" id="3.90.1150.10:FF:000006">
    <property type="entry name" value="Phosphoserine aminotransferase"/>
    <property type="match status" value="1"/>
</dbReference>
<dbReference type="UniPathway" id="UPA00244">
    <property type="reaction ID" value="UER00311"/>
</dbReference>
<evidence type="ECO:0000256" key="9">
    <source>
        <dbReference type="ARBA" id="ARBA00023299"/>
    </source>
</evidence>
<dbReference type="NCBIfam" id="TIGR01364">
    <property type="entry name" value="serC_1"/>
    <property type="match status" value="1"/>
</dbReference>